<dbReference type="InterPro" id="IPR029063">
    <property type="entry name" value="SAM-dependent_MTases_sf"/>
</dbReference>
<keyword evidence="4" id="KW-1185">Reference proteome</keyword>
<reference evidence="3" key="1">
    <citation type="submission" date="2020-06" db="EMBL/GenBank/DDBJ databases">
        <authorList>
            <consortium name="Plant Systems Biology data submission"/>
        </authorList>
    </citation>
    <scope>NUCLEOTIDE SEQUENCE</scope>
    <source>
        <strain evidence="3">D6</strain>
    </source>
</reference>
<dbReference type="EMBL" id="CAICTM010000653">
    <property type="protein sequence ID" value="CAB9514461.1"/>
    <property type="molecule type" value="Genomic_DNA"/>
</dbReference>
<evidence type="ECO:0000256" key="1">
    <source>
        <dbReference type="SAM" id="MobiDB-lite"/>
    </source>
</evidence>
<feature type="chain" id="PRO_5040332163" evidence="2">
    <location>
        <begin position="26"/>
        <end position="321"/>
    </location>
</feature>
<comment type="caution">
    <text evidence="3">The sequence shown here is derived from an EMBL/GenBank/DDBJ whole genome shotgun (WGS) entry which is preliminary data.</text>
</comment>
<sequence length="321" mass="36145">MMKKKQLPWFILALTSMISWQPAEGLVASSRDGPTAFQMHTKSHKTLGRGSSLFSRLDPQDPSGQQSQLSSRRQWLEKSALALPAILTFHPLASQATEDPMTPFRTKAYNLKEYTNSIVASKDTNVSPKEAYDVLAETIAPIGRKKSGSGAKNNPNRNRALDVGAGAGVSTQTLYEMGFTDMDAVDWSGLAWEGNVVECPPSVKFFEMDDERFFRNQRRDNPNVRYHTIVYNFAINLDKAQQIAKEFLDPDLEDARLLAPANAQKDYWYKQTYYLIDAKGDIIWKSKPDVGAWSVQFQPDVTSDTCQGIWCPPYNGFVKQR</sequence>
<name>A0A9N8E4F4_9STRA</name>
<dbReference type="CDD" id="cd02440">
    <property type="entry name" value="AdoMet_MTases"/>
    <property type="match status" value="1"/>
</dbReference>
<evidence type="ECO:0000256" key="2">
    <source>
        <dbReference type="SAM" id="SignalP"/>
    </source>
</evidence>
<dbReference type="SUPFAM" id="SSF53335">
    <property type="entry name" value="S-adenosyl-L-methionine-dependent methyltransferases"/>
    <property type="match status" value="1"/>
</dbReference>
<evidence type="ECO:0000313" key="4">
    <source>
        <dbReference type="Proteomes" id="UP001153069"/>
    </source>
</evidence>
<dbReference type="OrthoDB" id="41797at2759"/>
<dbReference type="Proteomes" id="UP001153069">
    <property type="component" value="Unassembled WGS sequence"/>
</dbReference>
<keyword evidence="2" id="KW-0732">Signal</keyword>
<protein>
    <submittedName>
        <fullName evidence="3">Uncharacterized protein</fullName>
    </submittedName>
</protein>
<proteinExistence type="predicted"/>
<organism evidence="3 4">
    <name type="scientific">Seminavis robusta</name>
    <dbReference type="NCBI Taxonomy" id="568900"/>
    <lineage>
        <taxon>Eukaryota</taxon>
        <taxon>Sar</taxon>
        <taxon>Stramenopiles</taxon>
        <taxon>Ochrophyta</taxon>
        <taxon>Bacillariophyta</taxon>
        <taxon>Bacillariophyceae</taxon>
        <taxon>Bacillariophycidae</taxon>
        <taxon>Naviculales</taxon>
        <taxon>Naviculaceae</taxon>
        <taxon>Seminavis</taxon>
    </lineage>
</organism>
<feature type="compositionally biased region" description="Low complexity" evidence="1">
    <location>
        <begin position="63"/>
        <end position="72"/>
    </location>
</feature>
<evidence type="ECO:0000313" key="3">
    <source>
        <dbReference type="EMBL" id="CAB9514461.1"/>
    </source>
</evidence>
<dbReference type="AlphaFoldDB" id="A0A9N8E4F4"/>
<feature type="signal peptide" evidence="2">
    <location>
        <begin position="1"/>
        <end position="25"/>
    </location>
</feature>
<gene>
    <name evidence="3" type="ORF">SEMRO_654_G182160.1</name>
</gene>
<feature type="region of interest" description="Disordered" evidence="1">
    <location>
        <begin position="45"/>
        <end position="72"/>
    </location>
</feature>
<accession>A0A9N8E4F4</accession>